<dbReference type="AlphaFoldDB" id="A0A803XVJ6"/>
<reference evidence="2" key="3">
    <citation type="submission" date="2025-09" db="UniProtKB">
        <authorList>
            <consortium name="Ensembl"/>
        </authorList>
    </citation>
    <scope>IDENTIFICATION</scope>
</reference>
<keyword evidence="1" id="KW-0472">Membrane</keyword>
<feature type="transmembrane region" description="Helical" evidence="1">
    <location>
        <begin position="53"/>
        <end position="78"/>
    </location>
</feature>
<keyword evidence="1" id="KW-1133">Transmembrane helix</keyword>
<dbReference type="Proteomes" id="UP000001645">
    <property type="component" value="Unplaced"/>
</dbReference>
<reference evidence="2" key="2">
    <citation type="submission" date="2025-08" db="UniProtKB">
        <authorList>
            <consortium name="Ensembl"/>
        </authorList>
    </citation>
    <scope>IDENTIFICATION</scope>
</reference>
<name>A0A803XVJ6_MELGA</name>
<evidence type="ECO:0000313" key="3">
    <source>
        <dbReference type="Proteomes" id="UP000001645"/>
    </source>
</evidence>
<dbReference type="Ensembl" id="ENSMGAT00000025178.1">
    <property type="protein sequence ID" value="ENSMGAP00000023542.1"/>
    <property type="gene ID" value="ENSMGAG00000020213.1"/>
</dbReference>
<keyword evidence="3" id="KW-1185">Reference proteome</keyword>
<evidence type="ECO:0000256" key="1">
    <source>
        <dbReference type="SAM" id="Phobius"/>
    </source>
</evidence>
<keyword evidence="1" id="KW-0812">Transmembrane</keyword>
<protein>
    <submittedName>
        <fullName evidence="2">Uncharacterized protein</fullName>
    </submittedName>
</protein>
<evidence type="ECO:0000313" key="2">
    <source>
        <dbReference type="Ensembl" id="ENSMGAP00000023542.1"/>
    </source>
</evidence>
<dbReference type="InParanoid" id="A0A803XVJ6"/>
<accession>A0A803XVJ6</accession>
<proteinExistence type="predicted"/>
<reference evidence="2" key="1">
    <citation type="journal article" date="2010" name="PLoS Biol.">
        <title>Multi-platform next-generation sequencing of the domestic turkey (Meleagris gallopavo): genome assembly and analysis.</title>
        <authorList>
            <person name="Dalloul R.A."/>
            <person name="Long J.A."/>
            <person name="Zimin A.V."/>
            <person name="Aslam L."/>
            <person name="Beal K."/>
            <person name="Blomberg L.A."/>
            <person name="Bouffard P."/>
            <person name="Burt D.W."/>
            <person name="Crasta O."/>
            <person name="Crooijmans R.P."/>
            <person name="Cooper K."/>
            <person name="Coulombe R.A."/>
            <person name="De S."/>
            <person name="Delany M.E."/>
            <person name="Dodgson J.B."/>
            <person name="Dong J.J."/>
            <person name="Evans C."/>
            <person name="Frederickson K.M."/>
            <person name="Flicek P."/>
            <person name="Florea L."/>
            <person name="Folkerts O."/>
            <person name="Groenen M.A."/>
            <person name="Harkins T.T."/>
            <person name="Herrero J."/>
            <person name="Hoffmann S."/>
            <person name="Megens H.J."/>
            <person name="Jiang A."/>
            <person name="de Jong P."/>
            <person name="Kaiser P."/>
            <person name="Kim H."/>
            <person name="Kim K.W."/>
            <person name="Kim S."/>
            <person name="Langenberger D."/>
            <person name="Lee M.K."/>
            <person name="Lee T."/>
            <person name="Mane S."/>
            <person name="Marcais G."/>
            <person name="Marz M."/>
            <person name="McElroy A.P."/>
            <person name="Modise T."/>
            <person name="Nefedov M."/>
            <person name="Notredame C."/>
            <person name="Paton I.R."/>
            <person name="Payne W.S."/>
            <person name="Pertea G."/>
            <person name="Prickett D."/>
            <person name="Puiu D."/>
            <person name="Qioa D."/>
            <person name="Raineri E."/>
            <person name="Ruffier M."/>
            <person name="Salzberg S.L."/>
            <person name="Schatz M.C."/>
            <person name="Scheuring C."/>
            <person name="Schmidt C.J."/>
            <person name="Schroeder S."/>
            <person name="Searle S.M."/>
            <person name="Smith E.J."/>
            <person name="Smith J."/>
            <person name="Sonstegard T.S."/>
            <person name="Stadler P.F."/>
            <person name="Tafer H."/>
            <person name="Tu Z.J."/>
            <person name="Van Tassell C.P."/>
            <person name="Vilella A.J."/>
            <person name="Williams K.P."/>
            <person name="Yorke J.A."/>
            <person name="Zhang L."/>
            <person name="Zhang H.B."/>
            <person name="Zhang X."/>
            <person name="Zhang Y."/>
            <person name="Reed K.M."/>
        </authorList>
    </citation>
    <scope>NUCLEOTIDE SEQUENCE [LARGE SCALE GENOMIC DNA]</scope>
</reference>
<organism evidence="2 3">
    <name type="scientific">Meleagris gallopavo</name>
    <name type="common">Wild turkey</name>
    <dbReference type="NCBI Taxonomy" id="9103"/>
    <lineage>
        <taxon>Eukaryota</taxon>
        <taxon>Metazoa</taxon>
        <taxon>Chordata</taxon>
        <taxon>Craniata</taxon>
        <taxon>Vertebrata</taxon>
        <taxon>Euteleostomi</taxon>
        <taxon>Archelosauria</taxon>
        <taxon>Archosauria</taxon>
        <taxon>Dinosauria</taxon>
        <taxon>Saurischia</taxon>
        <taxon>Theropoda</taxon>
        <taxon>Coelurosauria</taxon>
        <taxon>Aves</taxon>
        <taxon>Neognathae</taxon>
        <taxon>Galloanserae</taxon>
        <taxon>Galliformes</taxon>
        <taxon>Phasianidae</taxon>
        <taxon>Meleagridinae</taxon>
        <taxon>Meleagris</taxon>
    </lineage>
</organism>
<sequence length="100" mass="11103">NYESQNAPAEGEREEFVGFFPQVVRDLTEEGIGHPEVGDAVARLKEVRMWGGLGSWVLGLVGAGTGWCWDWLVLGLVGSRSSRYWDRRVLGAVGNREQQV</sequence>